<dbReference type="InterPro" id="IPR011701">
    <property type="entry name" value="MFS"/>
</dbReference>
<protein>
    <submittedName>
        <fullName evidence="2">Sugar transporter</fullName>
    </submittedName>
</protein>
<gene>
    <name evidence="2" type="ORF">B2A_14857</name>
</gene>
<evidence type="ECO:0000256" key="1">
    <source>
        <dbReference type="SAM" id="Phobius"/>
    </source>
</evidence>
<feature type="transmembrane region" description="Helical" evidence="1">
    <location>
        <begin position="37"/>
        <end position="59"/>
    </location>
</feature>
<dbReference type="Pfam" id="PF07690">
    <property type="entry name" value="MFS_1"/>
    <property type="match status" value="1"/>
</dbReference>
<evidence type="ECO:0000313" key="2">
    <source>
        <dbReference type="EMBL" id="EQD28609.1"/>
    </source>
</evidence>
<dbReference type="Gene3D" id="1.20.1250.20">
    <property type="entry name" value="MFS general substrate transporter like domains"/>
    <property type="match status" value="1"/>
</dbReference>
<comment type="caution">
    <text evidence="2">The sequence shown here is derived from an EMBL/GenBank/DDBJ whole genome shotgun (WGS) entry which is preliminary data.</text>
</comment>
<organism evidence="2">
    <name type="scientific">mine drainage metagenome</name>
    <dbReference type="NCBI Taxonomy" id="410659"/>
    <lineage>
        <taxon>unclassified sequences</taxon>
        <taxon>metagenomes</taxon>
        <taxon>ecological metagenomes</taxon>
    </lineage>
</organism>
<dbReference type="EMBL" id="AUZZ01010806">
    <property type="protein sequence ID" value="EQD28609.1"/>
    <property type="molecule type" value="Genomic_DNA"/>
</dbReference>
<name>T0ZIT3_9ZZZZ</name>
<feature type="transmembrane region" description="Helical" evidence="1">
    <location>
        <begin position="12"/>
        <end position="31"/>
    </location>
</feature>
<dbReference type="SUPFAM" id="SSF103473">
    <property type="entry name" value="MFS general substrate transporter"/>
    <property type="match status" value="1"/>
</dbReference>
<feature type="transmembrane region" description="Helical" evidence="1">
    <location>
        <begin position="71"/>
        <end position="91"/>
    </location>
</feature>
<sequence length="92" mass="9994">VIPLMVRLAGLRLSHVVNLALAALGLISFLWVRDPDWLLLSMLGVGFGWASILSLPYTLLADNLPAQKMGVYMGIFNFFIVIPQLLAASVLG</sequence>
<keyword evidence="1" id="KW-1133">Transmembrane helix</keyword>
<feature type="non-terminal residue" evidence="2">
    <location>
        <position position="92"/>
    </location>
</feature>
<keyword evidence="1" id="KW-0812">Transmembrane</keyword>
<keyword evidence="2" id="KW-0762">Sugar transport</keyword>
<proteinExistence type="predicted"/>
<accession>T0ZIT3</accession>
<dbReference type="GO" id="GO:0022857">
    <property type="term" value="F:transmembrane transporter activity"/>
    <property type="evidence" value="ECO:0007669"/>
    <property type="project" value="InterPro"/>
</dbReference>
<keyword evidence="1" id="KW-0472">Membrane</keyword>
<dbReference type="InterPro" id="IPR036259">
    <property type="entry name" value="MFS_trans_sf"/>
</dbReference>
<reference evidence="2" key="2">
    <citation type="journal article" date="2014" name="ISME J.">
        <title>Microbial stratification in low pH oxic and suboxic macroscopic growths along an acid mine drainage.</title>
        <authorList>
            <person name="Mendez-Garcia C."/>
            <person name="Mesa V."/>
            <person name="Sprenger R.R."/>
            <person name="Richter M."/>
            <person name="Diez M.S."/>
            <person name="Solano J."/>
            <person name="Bargiela R."/>
            <person name="Golyshina O.V."/>
            <person name="Manteca A."/>
            <person name="Ramos J.L."/>
            <person name="Gallego J.R."/>
            <person name="Llorente I."/>
            <person name="Martins Dos Santos V.A."/>
            <person name="Jensen O.N."/>
            <person name="Pelaez A.I."/>
            <person name="Sanchez J."/>
            <person name="Ferrer M."/>
        </authorList>
    </citation>
    <scope>NUCLEOTIDE SEQUENCE</scope>
</reference>
<keyword evidence="2" id="KW-0813">Transport</keyword>
<dbReference type="AlphaFoldDB" id="T0ZIT3"/>
<reference evidence="2" key="1">
    <citation type="submission" date="2013-08" db="EMBL/GenBank/DDBJ databases">
        <authorList>
            <person name="Mendez C."/>
            <person name="Richter M."/>
            <person name="Ferrer M."/>
            <person name="Sanchez J."/>
        </authorList>
    </citation>
    <scope>NUCLEOTIDE SEQUENCE</scope>
</reference>
<feature type="non-terminal residue" evidence="2">
    <location>
        <position position="1"/>
    </location>
</feature>